<sequence>MNTRGMAPRVLQKLKDLVRGTGDRNASRVKRRRAFATKVWKALPILKVALLVVGYTWILVIPSPEFGQRTYIDENALQPGQVNTYWDWADVHRADIYLLQLEALRDRNASSLEFASYVDQEFRKLGLPSSTQNYTFTTHSGVSTGTNAYSILSSPRASGTEAMLISASRISWTGEGDGSLNLRGISTVLSLAAFFKGYSLWAKDLIFVISDGYLDGMQAWITTYHGVDQPNLDAQPLSLSSGVIWTALNIDYPGHSFSHLGVFFEGLNGRLPNQDLYNSFQVISRHTGGVPVILHDHIDPREFPARENTDLPQWARALFKDNEYMKEYAYRAKSILRTVGYQARGQTSGVHGLLHRFRIDAITLFALPAPGPHGFHAIGRVIESTMRTTNNLLERLHASFFFYLLVGVTTFLKIGSFLPSAVVISTAMMFGGLGLWVDSYWLLQTSRNLKAEKSTQSEVWVTRRRPVLKALGIMIATHVVGAKVAPKIGFNNS</sequence>
<evidence type="ECO:0008006" key="4">
    <source>
        <dbReference type="Google" id="ProtNLM"/>
    </source>
</evidence>
<dbReference type="Pfam" id="PF04114">
    <property type="entry name" value="Gaa1"/>
    <property type="match status" value="1"/>
</dbReference>
<feature type="transmembrane region" description="Helical" evidence="1">
    <location>
        <begin position="421"/>
        <end position="443"/>
    </location>
</feature>
<keyword evidence="1" id="KW-0472">Membrane</keyword>
<protein>
    <recommendedName>
        <fullName evidence="4">GPI-anchor transamidase</fullName>
    </recommendedName>
</protein>
<name>A0AAD5VA55_9APHY</name>
<dbReference type="AlphaFoldDB" id="A0AAD5VA55"/>
<gene>
    <name evidence="2" type="ORF">NLI96_g1560</name>
</gene>
<dbReference type="EMBL" id="JANAWD010000031">
    <property type="protein sequence ID" value="KAJ3490236.1"/>
    <property type="molecule type" value="Genomic_DNA"/>
</dbReference>
<proteinExistence type="predicted"/>
<keyword evidence="1" id="KW-1133">Transmembrane helix</keyword>
<keyword evidence="3" id="KW-1185">Reference proteome</keyword>
<dbReference type="InterPro" id="IPR007246">
    <property type="entry name" value="Gaa1"/>
</dbReference>
<evidence type="ECO:0000256" key="1">
    <source>
        <dbReference type="SAM" id="Phobius"/>
    </source>
</evidence>
<evidence type="ECO:0000313" key="3">
    <source>
        <dbReference type="Proteomes" id="UP001212997"/>
    </source>
</evidence>
<dbReference type="PANTHER" id="PTHR13304:SF0">
    <property type="entry name" value="GLYCOSYLPHOSPHATIDYLINOSITOL ANCHOR ATTACHMENT 1 PROTEIN"/>
    <property type="match status" value="1"/>
</dbReference>
<dbReference type="PANTHER" id="PTHR13304">
    <property type="entry name" value="GLYCOSYLPHOSPHATIDYLINOSITOL ANCHOR ATTACHMENT 1 PROTEIN"/>
    <property type="match status" value="1"/>
</dbReference>
<dbReference type="GO" id="GO:0042765">
    <property type="term" value="C:GPI-anchor transamidase complex"/>
    <property type="evidence" value="ECO:0007669"/>
    <property type="project" value="InterPro"/>
</dbReference>
<reference evidence="2" key="1">
    <citation type="submission" date="2022-07" db="EMBL/GenBank/DDBJ databases">
        <title>Genome Sequence of Physisporinus lineatus.</title>
        <authorList>
            <person name="Buettner E."/>
        </authorList>
    </citation>
    <scope>NUCLEOTIDE SEQUENCE</scope>
    <source>
        <strain evidence="2">VT162</strain>
    </source>
</reference>
<dbReference type="GO" id="GO:0016255">
    <property type="term" value="P:attachment of GPI anchor to protein"/>
    <property type="evidence" value="ECO:0007669"/>
    <property type="project" value="TreeGrafter"/>
</dbReference>
<evidence type="ECO:0000313" key="2">
    <source>
        <dbReference type="EMBL" id="KAJ3490236.1"/>
    </source>
</evidence>
<dbReference type="Proteomes" id="UP001212997">
    <property type="component" value="Unassembled WGS sequence"/>
</dbReference>
<keyword evidence="1" id="KW-0812">Transmembrane</keyword>
<dbReference type="Gene3D" id="3.40.630.10">
    <property type="entry name" value="Zn peptidases"/>
    <property type="match status" value="1"/>
</dbReference>
<comment type="caution">
    <text evidence="2">The sequence shown here is derived from an EMBL/GenBank/DDBJ whole genome shotgun (WGS) entry which is preliminary data.</text>
</comment>
<feature type="transmembrane region" description="Helical" evidence="1">
    <location>
        <begin position="42"/>
        <end position="61"/>
    </location>
</feature>
<accession>A0AAD5VA55</accession>
<organism evidence="2 3">
    <name type="scientific">Meripilus lineatus</name>
    <dbReference type="NCBI Taxonomy" id="2056292"/>
    <lineage>
        <taxon>Eukaryota</taxon>
        <taxon>Fungi</taxon>
        <taxon>Dikarya</taxon>
        <taxon>Basidiomycota</taxon>
        <taxon>Agaricomycotina</taxon>
        <taxon>Agaricomycetes</taxon>
        <taxon>Polyporales</taxon>
        <taxon>Meripilaceae</taxon>
        <taxon>Meripilus</taxon>
    </lineage>
</organism>